<comment type="caution">
    <text evidence="2">The sequence shown here is derived from an EMBL/GenBank/DDBJ whole genome shotgun (WGS) entry which is preliminary data.</text>
</comment>
<dbReference type="Proteomes" id="UP001159427">
    <property type="component" value="Unassembled WGS sequence"/>
</dbReference>
<accession>A0ABN8SS62</accession>
<evidence type="ECO:0000313" key="2">
    <source>
        <dbReference type="EMBL" id="CAH3194402.1"/>
    </source>
</evidence>
<proteinExistence type="predicted"/>
<keyword evidence="3" id="KW-1185">Reference proteome</keyword>
<feature type="compositionally biased region" description="Basic and acidic residues" evidence="1">
    <location>
        <begin position="92"/>
        <end position="115"/>
    </location>
</feature>
<organism evidence="2 3">
    <name type="scientific">Porites evermanni</name>
    <dbReference type="NCBI Taxonomy" id="104178"/>
    <lineage>
        <taxon>Eukaryota</taxon>
        <taxon>Metazoa</taxon>
        <taxon>Cnidaria</taxon>
        <taxon>Anthozoa</taxon>
        <taxon>Hexacorallia</taxon>
        <taxon>Scleractinia</taxon>
        <taxon>Fungiina</taxon>
        <taxon>Poritidae</taxon>
        <taxon>Porites</taxon>
    </lineage>
</organism>
<evidence type="ECO:0000313" key="3">
    <source>
        <dbReference type="Proteomes" id="UP001159427"/>
    </source>
</evidence>
<sequence length="115" mass="12826">MPSCYPYRKRCNKTDQAGTFDKKKIKINCCDDDADDDGEEADGKVNDNDDDDDDDDNDDGHDDGNGNGNSDACDDGDDDVGGGGRQLIIRAQTDKRENNVYWNREDSHKRSTKET</sequence>
<feature type="compositionally biased region" description="Acidic residues" evidence="1">
    <location>
        <begin position="31"/>
        <end position="40"/>
    </location>
</feature>
<gene>
    <name evidence="2" type="ORF">PEVE_00027759</name>
</gene>
<evidence type="ECO:0000256" key="1">
    <source>
        <dbReference type="SAM" id="MobiDB-lite"/>
    </source>
</evidence>
<reference evidence="2 3" key="1">
    <citation type="submission" date="2022-05" db="EMBL/GenBank/DDBJ databases">
        <authorList>
            <consortium name="Genoscope - CEA"/>
            <person name="William W."/>
        </authorList>
    </citation>
    <scope>NUCLEOTIDE SEQUENCE [LARGE SCALE GENOMIC DNA]</scope>
</reference>
<feature type="region of interest" description="Disordered" evidence="1">
    <location>
        <begin position="31"/>
        <end position="115"/>
    </location>
</feature>
<name>A0ABN8SS62_9CNID</name>
<dbReference type="EMBL" id="CALNXI010003820">
    <property type="protein sequence ID" value="CAH3194402.1"/>
    <property type="molecule type" value="Genomic_DNA"/>
</dbReference>
<feature type="compositionally biased region" description="Acidic residues" evidence="1">
    <location>
        <begin position="48"/>
        <end position="61"/>
    </location>
</feature>
<protein>
    <submittedName>
        <fullName evidence="2">Uncharacterized protein</fullName>
    </submittedName>
</protein>